<proteinExistence type="predicted"/>
<organism evidence="1 2">
    <name type="scientific">Methylorubrum extorquens</name>
    <name type="common">Methylobacterium dichloromethanicum</name>
    <name type="synonym">Methylobacterium extorquens</name>
    <dbReference type="NCBI Taxonomy" id="408"/>
    <lineage>
        <taxon>Bacteria</taxon>
        <taxon>Pseudomonadati</taxon>
        <taxon>Pseudomonadota</taxon>
        <taxon>Alphaproteobacteria</taxon>
        <taxon>Hyphomicrobiales</taxon>
        <taxon>Methylobacteriaceae</taxon>
        <taxon>Methylorubrum</taxon>
    </lineage>
</organism>
<dbReference type="Proteomes" id="UP001223720">
    <property type="component" value="Plasmid pME152"/>
</dbReference>
<name>A0AAX3WPR6_METEX</name>
<keyword evidence="1" id="KW-0614">Plasmid</keyword>
<dbReference type="AlphaFoldDB" id="A0AAX3WPR6"/>
<geneLocation type="plasmid" evidence="1 2">
    <name>pME152</name>
</geneLocation>
<gene>
    <name evidence="1" type="ORF">KEC54_28505</name>
</gene>
<protein>
    <submittedName>
        <fullName evidence="1">SIR2 family protein</fullName>
    </submittedName>
</protein>
<accession>A0AAX3WPR6</accession>
<dbReference type="RefSeq" id="WP_283536385.1">
    <property type="nucleotide sequence ID" value="NZ_CP073634.1"/>
</dbReference>
<reference evidence="1" key="1">
    <citation type="journal article" date="2022" name="Biotechnol. Bioprocess Eng.">
        <title>Pan-genome Analysis Reveals Comparative Genomic Features of Central Metabolic Pathways in Methylorubrum extorquens.</title>
        <authorList>
            <person name="Lee G.M."/>
            <person name="Scott-Nevros Z.K."/>
            <person name="Lee S.-M."/>
            <person name="Kim D."/>
        </authorList>
    </citation>
    <scope>NUCLEOTIDE SEQUENCE</scope>
    <source>
        <strain evidence="1">ATCC 55366</strain>
        <plasmid evidence="1">pME152</plasmid>
    </source>
</reference>
<dbReference type="Pfam" id="PF13289">
    <property type="entry name" value="SIR2_2"/>
    <property type="match status" value="1"/>
</dbReference>
<dbReference type="EMBL" id="CP073634">
    <property type="protein sequence ID" value="WHQ72891.1"/>
    <property type="molecule type" value="Genomic_DNA"/>
</dbReference>
<sequence length="583" mass="65280">MRFLDQKAAAITLSKQIVKGEKPVIFMFGAGGSAPRLDSNKKPVTPGVPLTGEVVEIVARHLGVDPSSLGDYQSAFDKLIESDSKGKATLDLRRANLVIREAVLRALRTPDPSLVKASGAQFTVLEADPKLWWIPDAYRALALLGAHYPNAMGGMVLTTNFDPLIEVAMTHARSPWLATALHEDGSLQFTWGSGPHVVHLHGHWWNSDTLHTEVQLQTKRDRLQTSLVEYLKKSTLVVIGYGGWTDVLTRTLMSLGDDEKDVWWGVRDTLDDGTQARLAPFLGASGRFITGVDADEFLVTILNEALSQRWADDRNRYLDRILIENNHQDIYSLCRRAIKNRVSGLDAQVRYLENFEVGLSVIASIHAARFILPWVDQQYVHAAYDWTDGSVARLALTEALRIFHDDTADATVLKLVDELLGLYVTDRRIPGRPALVVLGVVKDALCATQSFQQYRRLRRETQGWSESELRKSSAVSRYESDPDRGITGEGSEAFNHDYWAGRAVHAAARVAGNDVRSIVQYVRACLDREHDHQYMTDHACRCAWRDNHSEGRDLKTYILDEMIAHSAWRRAKEEAEGKADASF</sequence>
<evidence type="ECO:0000313" key="2">
    <source>
        <dbReference type="Proteomes" id="UP001223720"/>
    </source>
</evidence>
<evidence type="ECO:0000313" key="1">
    <source>
        <dbReference type="EMBL" id="WHQ72891.1"/>
    </source>
</evidence>